<gene>
    <name evidence="2" type="ORF">CR203_00460</name>
</gene>
<name>A0A3A9KCS7_9BACI</name>
<protein>
    <submittedName>
        <fullName evidence="2">TIGR04086 family membrane protein</fullName>
    </submittedName>
</protein>
<proteinExistence type="predicted"/>
<dbReference type="Proteomes" id="UP000281498">
    <property type="component" value="Unassembled WGS sequence"/>
</dbReference>
<organism evidence="2 3">
    <name type="scientific">Salipaludibacillus neizhouensis</name>
    <dbReference type="NCBI Taxonomy" id="885475"/>
    <lineage>
        <taxon>Bacteria</taxon>
        <taxon>Bacillati</taxon>
        <taxon>Bacillota</taxon>
        <taxon>Bacilli</taxon>
        <taxon>Bacillales</taxon>
        <taxon>Bacillaceae</taxon>
    </lineage>
</organism>
<sequence length="128" mass="14121">MFSHRFISSILYGVLTIFILVIVASFMSSLVLKYTNVTEETFLWILIGFSFLALFIGGFISGGKSGQKGWFAGALTALFYTTLVFLTQYLSMNQGFDSQQLLMHLGYFIVAILGGIMGVNVRGNSFAD</sequence>
<evidence type="ECO:0000256" key="1">
    <source>
        <dbReference type="SAM" id="Phobius"/>
    </source>
</evidence>
<reference evidence="2 3" key="1">
    <citation type="submission" date="2017-10" db="EMBL/GenBank/DDBJ databases">
        <title>Bacillus sp. nov., a halophilic bacterium isolated from a Keqin Lake.</title>
        <authorList>
            <person name="Wang H."/>
        </authorList>
    </citation>
    <scope>NUCLEOTIDE SEQUENCE [LARGE SCALE GENOMIC DNA]</scope>
    <source>
        <strain evidence="2 3">KCTC 13187</strain>
    </source>
</reference>
<feature type="transmembrane region" description="Helical" evidence="1">
    <location>
        <begin position="12"/>
        <end position="35"/>
    </location>
</feature>
<keyword evidence="1" id="KW-1133">Transmembrane helix</keyword>
<dbReference type="AlphaFoldDB" id="A0A3A9KCS7"/>
<evidence type="ECO:0000313" key="2">
    <source>
        <dbReference type="EMBL" id="RKL68560.1"/>
    </source>
</evidence>
<dbReference type="RefSeq" id="WP_110936801.1">
    <property type="nucleotide sequence ID" value="NZ_KZ614146.1"/>
</dbReference>
<comment type="caution">
    <text evidence="2">The sequence shown here is derived from an EMBL/GenBank/DDBJ whole genome shotgun (WGS) entry which is preliminary data.</text>
</comment>
<keyword evidence="3" id="KW-1185">Reference proteome</keyword>
<dbReference type="OrthoDB" id="2988991at2"/>
<feature type="transmembrane region" description="Helical" evidence="1">
    <location>
        <begin position="101"/>
        <end position="121"/>
    </location>
</feature>
<keyword evidence="1" id="KW-0472">Membrane</keyword>
<feature type="transmembrane region" description="Helical" evidence="1">
    <location>
        <begin position="69"/>
        <end position="89"/>
    </location>
</feature>
<dbReference type="InterPro" id="IPR023804">
    <property type="entry name" value="DUF3792_TM"/>
</dbReference>
<evidence type="ECO:0000313" key="3">
    <source>
        <dbReference type="Proteomes" id="UP000281498"/>
    </source>
</evidence>
<keyword evidence="1" id="KW-0812">Transmembrane</keyword>
<feature type="transmembrane region" description="Helical" evidence="1">
    <location>
        <begin position="41"/>
        <end position="62"/>
    </location>
</feature>
<dbReference type="NCBIfam" id="TIGR04086">
    <property type="entry name" value="TIGR04086_membr"/>
    <property type="match status" value="1"/>
</dbReference>
<accession>A0A3A9KCS7</accession>
<dbReference type="Pfam" id="PF12670">
    <property type="entry name" value="DUF3792"/>
    <property type="match status" value="1"/>
</dbReference>
<dbReference type="EMBL" id="PDOE01000001">
    <property type="protein sequence ID" value="RKL68560.1"/>
    <property type="molecule type" value="Genomic_DNA"/>
</dbReference>